<gene>
    <name evidence="2" type="ORF">SAE01_34790</name>
</gene>
<dbReference type="Gene3D" id="3.30.920.90">
    <property type="match status" value="1"/>
</dbReference>
<dbReference type="Gene3D" id="3.40.50.300">
    <property type="entry name" value="P-loop containing nucleotide triphosphate hydrolases"/>
    <property type="match status" value="1"/>
</dbReference>
<keyword evidence="3" id="KW-1185">Reference proteome</keyword>
<protein>
    <recommendedName>
        <fullName evidence="1">AAA+ ATPase domain-containing protein</fullName>
    </recommendedName>
</protein>
<feature type="domain" description="AAA+ ATPase" evidence="1">
    <location>
        <begin position="330"/>
        <end position="510"/>
    </location>
</feature>
<dbReference type="InterPro" id="IPR021961">
    <property type="entry name" value="McrB_DNA-bd"/>
</dbReference>
<proteinExistence type="predicted"/>
<comment type="caution">
    <text evidence="2">The sequence shown here is derived from an EMBL/GenBank/DDBJ whole genome shotgun (WGS) entry which is preliminary data.</text>
</comment>
<dbReference type="EMBL" id="BJYT01000014">
    <property type="protein sequence ID" value="GEO10983.1"/>
    <property type="molecule type" value="Genomic_DNA"/>
</dbReference>
<dbReference type="InterPro" id="IPR003593">
    <property type="entry name" value="AAA+_ATPase"/>
</dbReference>
<dbReference type="AlphaFoldDB" id="A0A512BGA0"/>
<dbReference type="RefSeq" id="WP_147205091.1">
    <property type="nucleotide sequence ID" value="NZ_BJYT01000014.1"/>
</dbReference>
<dbReference type="InterPro" id="IPR027417">
    <property type="entry name" value="P-loop_NTPase"/>
</dbReference>
<sequence>MPIPKNITREHLLAAIDKIDKEGTPPGGESRYYDVVYNKKRYPPKVIVSFANLFANEEILDRNSFEGGKDTDCFNLLQENGFEIVNKAGSIIEKIKAFSENYKQEVQLKHSSNLVSFQLLVKEIPEELRKHVETFDDKLTIKGSIGSGVNTYYPWIGIFDPRVSTGATNGFYVVILFSDDFEDCYLTLNQGATLQTEEQTEAYRDFIYSVYENIEGFVKGRIPEGGLVRTQTGKASANGKKYEEKNIFYRKYKVSSLLDEDLLKNLERLVDIYIDCADKYSKTTKTTSRVMPSTSQELVFDCQKFHADISSSGLRFNKSMVIRFVSSLLTKPFVILTGLSGSGKTKLAQAFARWICQNENQYCIVPVGADWINREPLLGYPNSLEFEKYVKPDNGILDLIMDASIESNQQKPYFLILDEMNLSHVERYFADFLSVMESQDRKGILLHSDKNRTDTSDTAIPNSIKLPANLFIIGTVNIDETTYMFSPKVLDRANVIEFRVTNREMETFLEATRKISLDSLEARGATMASSFISLATNDDLKVALTTKEELTKPLLKFFDELKKIGAEFGYRSASEIFRFVAVVETLQTGWKPDQMIDAAIMQKLLPKLHGSRSKLVKVLITLGQLCLKNDKDVKKEVFDKHHEFKFEENDNVHYPISLEKISRMHKNVVEHGFTSYAEA</sequence>
<dbReference type="SUPFAM" id="SSF52540">
    <property type="entry name" value="P-loop containing nucleoside triphosphate hydrolases"/>
    <property type="match status" value="1"/>
</dbReference>
<evidence type="ECO:0000313" key="2">
    <source>
        <dbReference type="EMBL" id="GEO10983.1"/>
    </source>
</evidence>
<dbReference type="PANTHER" id="PTHR37291">
    <property type="entry name" value="5-METHYLCYTOSINE-SPECIFIC RESTRICTION ENZYME B"/>
    <property type="match status" value="1"/>
</dbReference>
<dbReference type="Proteomes" id="UP000321513">
    <property type="component" value="Unassembled WGS sequence"/>
</dbReference>
<name>A0A512BGA0_9BACT</name>
<dbReference type="PANTHER" id="PTHR37291:SF1">
    <property type="entry name" value="TYPE IV METHYL-DIRECTED RESTRICTION ENZYME ECOKMCRB SUBUNIT"/>
    <property type="match status" value="1"/>
</dbReference>
<dbReference type="SMART" id="SM00382">
    <property type="entry name" value="AAA"/>
    <property type="match status" value="1"/>
</dbReference>
<dbReference type="InterPro" id="IPR058807">
    <property type="entry name" value="ScoMcrA_N"/>
</dbReference>
<reference evidence="2 3" key="1">
    <citation type="submission" date="2019-07" db="EMBL/GenBank/DDBJ databases">
        <title>Whole genome shotgun sequence of Segetibacter aerophilus NBRC 106135.</title>
        <authorList>
            <person name="Hosoyama A."/>
            <person name="Uohara A."/>
            <person name="Ohji S."/>
            <person name="Ichikawa N."/>
        </authorList>
    </citation>
    <scope>NUCLEOTIDE SEQUENCE [LARGE SCALE GENOMIC DNA]</scope>
    <source>
        <strain evidence="2 3">NBRC 106135</strain>
    </source>
</reference>
<dbReference type="InterPro" id="IPR052934">
    <property type="entry name" value="Methyl-DNA_Rec/Restrict_Enz"/>
</dbReference>
<accession>A0A512BGA0</accession>
<evidence type="ECO:0000259" key="1">
    <source>
        <dbReference type="SMART" id="SM00382"/>
    </source>
</evidence>
<dbReference type="Pfam" id="PF12102">
    <property type="entry name" value="MrcB_N"/>
    <property type="match status" value="1"/>
</dbReference>
<dbReference type="Pfam" id="PF26345">
    <property type="entry name" value="ScoMcrA_N"/>
    <property type="match status" value="1"/>
</dbReference>
<dbReference type="OrthoDB" id="9781481at2"/>
<organism evidence="2 3">
    <name type="scientific">Segetibacter aerophilus</name>
    <dbReference type="NCBI Taxonomy" id="670293"/>
    <lineage>
        <taxon>Bacteria</taxon>
        <taxon>Pseudomonadati</taxon>
        <taxon>Bacteroidota</taxon>
        <taxon>Chitinophagia</taxon>
        <taxon>Chitinophagales</taxon>
        <taxon>Chitinophagaceae</taxon>
        <taxon>Segetibacter</taxon>
    </lineage>
</organism>
<evidence type="ECO:0000313" key="3">
    <source>
        <dbReference type="Proteomes" id="UP000321513"/>
    </source>
</evidence>